<gene>
    <name evidence="2" type="ORF">U14_05077</name>
</gene>
<feature type="domain" description="DUF4384" evidence="1">
    <location>
        <begin position="68"/>
        <end position="148"/>
    </location>
</feature>
<organism evidence="2 3">
    <name type="scientific">Candidatus Moduliflexus flocculans</name>
    <dbReference type="NCBI Taxonomy" id="1499966"/>
    <lineage>
        <taxon>Bacteria</taxon>
        <taxon>Candidatus Moduliflexota</taxon>
        <taxon>Candidatus Moduliflexia</taxon>
        <taxon>Candidatus Moduliflexales</taxon>
        <taxon>Candidatus Moduliflexaceae</taxon>
    </lineage>
</organism>
<dbReference type="HOGENOM" id="CLU_086276_0_0_0"/>
<proteinExistence type="predicted"/>
<protein>
    <submittedName>
        <fullName evidence="2">Secreted protein</fullName>
    </submittedName>
</protein>
<dbReference type="Pfam" id="PF14326">
    <property type="entry name" value="DUF4384"/>
    <property type="match status" value="1"/>
</dbReference>
<keyword evidence="3" id="KW-1185">Reference proteome</keyword>
<dbReference type="EMBL" id="DF820460">
    <property type="protein sequence ID" value="GAK53803.1"/>
    <property type="molecule type" value="Genomic_DNA"/>
</dbReference>
<evidence type="ECO:0000313" key="2">
    <source>
        <dbReference type="EMBL" id="GAK53803.1"/>
    </source>
</evidence>
<evidence type="ECO:0000259" key="1">
    <source>
        <dbReference type="Pfam" id="PF14326"/>
    </source>
</evidence>
<dbReference type="STRING" id="1499966.U14_05077"/>
<reference evidence="2 3" key="1">
    <citation type="journal article" date="2015" name="PeerJ">
        <title>First genomic representation of candidate bacterial phylum KSB3 points to enhanced environmental sensing as a trigger of wastewater bulking.</title>
        <authorList>
            <person name="Sekiguchi Y."/>
            <person name="Ohashi A."/>
            <person name="Parks D.H."/>
            <person name="Yamauchi T."/>
            <person name="Tyson G.W."/>
            <person name="Hugenholtz P."/>
        </authorList>
    </citation>
    <scope>NUCLEOTIDE SEQUENCE [LARGE SCALE GENOMIC DNA]</scope>
</reference>
<evidence type="ECO:0000313" key="3">
    <source>
        <dbReference type="Proteomes" id="UP000030700"/>
    </source>
</evidence>
<name>A0A081BQX2_9BACT</name>
<dbReference type="Proteomes" id="UP000030700">
    <property type="component" value="Unassembled WGS sequence"/>
</dbReference>
<sequence length="232" mass="25923">MNYFITIMIGILLCGGGMLEASVADKMPQPTPQAAQPDAAPLLVNLSYVYRANGQGEFLPIKEGSVLHSGDHYKLILTASEECHIYIFQVDSANKIFQLFPMGSFGGVTLNNFNPVKQGETVYIPAESKSFELDAQTGAEKIYFLASRARNEELETAYQQLAEKQERNSLQEQLAAIDQLLKYAEALQQSAETAERPESVTWEENGQQFSAFLQRLENVRDGVSYVLTFEHR</sequence>
<accession>A0A081BQX2</accession>
<dbReference type="InterPro" id="IPR025493">
    <property type="entry name" value="DUF4384"/>
</dbReference>
<dbReference type="AlphaFoldDB" id="A0A081BQX2"/>